<dbReference type="PANTHER" id="PTHR35891:SF2">
    <property type="entry name" value="THIOL:DISULFIDE INTERCHANGE PROTEIN DSBA"/>
    <property type="match status" value="1"/>
</dbReference>
<comment type="caution">
    <text evidence="3">The sequence shown here is derived from an EMBL/GenBank/DDBJ whole genome shotgun (WGS) entry which is preliminary data.</text>
</comment>
<feature type="chain" id="PRO_5044299179" description="Thiol:disulfide interchange protein DsbA/DsbL" evidence="2">
    <location>
        <begin position="28"/>
        <end position="239"/>
    </location>
</feature>
<dbReference type="Proteomes" id="UP000242412">
    <property type="component" value="Unassembled WGS sequence"/>
</dbReference>
<dbReference type="CDD" id="cd03019">
    <property type="entry name" value="DsbA_DsbA"/>
    <property type="match status" value="1"/>
</dbReference>
<dbReference type="InterPro" id="IPR050824">
    <property type="entry name" value="Thiol_disulfide_DsbA"/>
</dbReference>
<evidence type="ECO:0000313" key="4">
    <source>
        <dbReference type="Proteomes" id="UP000242412"/>
    </source>
</evidence>
<dbReference type="InterPro" id="IPR023205">
    <property type="entry name" value="DsbA/DsbL"/>
</dbReference>
<evidence type="ECO:0000256" key="1">
    <source>
        <dbReference type="ARBA" id="ARBA00022729"/>
    </source>
</evidence>
<dbReference type="InterPro" id="IPR036249">
    <property type="entry name" value="Thioredoxin-like_sf"/>
</dbReference>
<keyword evidence="1 2" id="KW-0732">Signal</keyword>
<organism evidence="3 4">
    <name type="scientific">Haemophilus parainfluenzae</name>
    <dbReference type="NCBI Taxonomy" id="729"/>
    <lineage>
        <taxon>Bacteria</taxon>
        <taxon>Pseudomonadati</taxon>
        <taxon>Pseudomonadota</taxon>
        <taxon>Gammaproteobacteria</taxon>
        <taxon>Pasteurellales</taxon>
        <taxon>Pasteurellaceae</taxon>
        <taxon>Haemophilus</taxon>
    </lineage>
</organism>
<dbReference type="AlphaFoldDB" id="A0AB36IPW7"/>
<feature type="signal peptide" evidence="2">
    <location>
        <begin position="1"/>
        <end position="27"/>
    </location>
</feature>
<accession>A0AB36IPW7</accession>
<dbReference type="EMBL" id="MPJJ01000006">
    <property type="protein sequence ID" value="OLV27667.1"/>
    <property type="molecule type" value="Genomic_DNA"/>
</dbReference>
<evidence type="ECO:0008006" key="5">
    <source>
        <dbReference type="Google" id="ProtNLM"/>
    </source>
</evidence>
<sequence length="239" mass="27508">MKKVWQNKLLKGSFAMILLSVTNVAFGEVNAKDFSAKNPPHLPLANMAQFEDGRDYFSYQEPIEQVKRSDRKIPIQFFFDYDCRVCSSAQDILQLYSQIRPNKVELDEYPVATNEAKFSATIFYTLQRLKVGELSDMLLFETSEKARYTELSTLDKMREWIISQGISKAEFNKVVYSAEVKDDVNNAINLTEEYGVFTFPYVVVGGKYVLTASTLYNDDYGVAVLDFLVNKLEQERKKQ</sequence>
<reference evidence="3 4" key="1">
    <citation type="submission" date="2016-11" db="EMBL/GenBank/DDBJ databases">
        <title>Simultaneous identification of Haemophilus influenzae and Haemophilus haemolyticus using TaqMan real-time PCR.</title>
        <authorList>
            <person name="Price E.P."/>
            <person name="Sarovich D.S."/>
            <person name="Harris T.M."/>
            <person name="Spargo J.C."/>
            <person name="Nosworthy E."/>
            <person name="Beissbarth J."/>
            <person name="Chang A.B."/>
            <person name="Smith-Vaughan H.C."/>
        </authorList>
    </citation>
    <scope>NUCLEOTIDE SEQUENCE [LARGE SCALE GENOMIC DNA]</scope>
    <source>
        <strain evidence="3 4">60884 B Hi-2</strain>
    </source>
</reference>
<gene>
    <name evidence="3" type="ORF">BSO15_03800</name>
</gene>
<protein>
    <recommendedName>
        <fullName evidence="5">Thiol:disulfide interchange protein DsbA/DsbL</fullName>
    </recommendedName>
</protein>
<name>A0AB36IPW7_HAEPA</name>
<dbReference type="Gene3D" id="3.40.30.10">
    <property type="entry name" value="Glutaredoxin"/>
    <property type="match status" value="1"/>
</dbReference>
<proteinExistence type="predicted"/>
<evidence type="ECO:0000256" key="2">
    <source>
        <dbReference type="SAM" id="SignalP"/>
    </source>
</evidence>
<dbReference type="PANTHER" id="PTHR35891">
    <property type="entry name" value="THIOL:DISULFIDE INTERCHANGE PROTEIN DSBA"/>
    <property type="match status" value="1"/>
</dbReference>
<dbReference type="SUPFAM" id="SSF52833">
    <property type="entry name" value="Thioredoxin-like"/>
    <property type="match status" value="1"/>
</dbReference>
<evidence type="ECO:0000313" key="3">
    <source>
        <dbReference type="EMBL" id="OLV27667.1"/>
    </source>
</evidence>